<sequence length="79" mass="9022">MAGRIKDAIVFWMPIIVCLVLILLVFKSDAQANEKEFICTTVEDLCGWSPIDYWRLKGYEFCSQTSPVTQGSVREAYIL</sequence>
<protein>
    <submittedName>
        <fullName evidence="1">Uncharacterized protein</fullName>
    </submittedName>
</protein>
<name>A0A5Q2VCY4_SERPR</name>
<dbReference type="AlphaFoldDB" id="A0A5Q2VCY4"/>
<reference evidence="1 2" key="1">
    <citation type="submission" date="2019-11" db="EMBL/GenBank/DDBJ databases">
        <title>The Phosphoenolpyruvate Phosphotransferase System Regulates Serratia proteamaculans 336X Biofilm Formation and Wheat Roots colonization.</title>
        <authorList>
            <person name="Liu F."/>
        </authorList>
    </citation>
    <scope>NUCLEOTIDE SEQUENCE [LARGE SCALE GENOMIC DNA]</scope>
    <source>
        <strain evidence="1 2">336X</strain>
    </source>
</reference>
<gene>
    <name evidence="1" type="ORF">GHV41_14840</name>
</gene>
<dbReference type="RefSeq" id="WP_153859056.1">
    <property type="nucleotide sequence ID" value="NZ_CP045913.1"/>
</dbReference>
<accession>A0A5Q2VCY4</accession>
<dbReference type="EMBL" id="CP045913">
    <property type="protein sequence ID" value="QGH62024.1"/>
    <property type="molecule type" value="Genomic_DNA"/>
</dbReference>
<dbReference type="Proteomes" id="UP000381260">
    <property type="component" value="Chromosome"/>
</dbReference>
<evidence type="ECO:0000313" key="1">
    <source>
        <dbReference type="EMBL" id="QGH62024.1"/>
    </source>
</evidence>
<evidence type="ECO:0000313" key="2">
    <source>
        <dbReference type="Proteomes" id="UP000381260"/>
    </source>
</evidence>
<proteinExistence type="predicted"/>
<organism evidence="1 2">
    <name type="scientific">Serratia proteamaculans</name>
    <dbReference type="NCBI Taxonomy" id="28151"/>
    <lineage>
        <taxon>Bacteria</taxon>
        <taxon>Pseudomonadati</taxon>
        <taxon>Pseudomonadota</taxon>
        <taxon>Gammaproteobacteria</taxon>
        <taxon>Enterobacterales</taxon>
        <taxon>Yersiniaceae</taxon>
        <taxon>Serratia</taxon>
    </lineage>
</organism>